<dbReference type="GO" id="GO:0003677">
    <property type="term" value="F:DNA binding"/>
    <property type="evidence" value="ECO:0007669"/>
    <property type="project" value="UniProtKB-KW"/>
</dbReference>
<dbReference type="Gene3D" id="1.10.1240.10">
    <property type="entry name" value="Methionine synthase domain"/>
    <property type="match status" value="1"/>
</dbReference>
<protein>
    <submittedName>
        <fullName evidence="5">MerR family transcriptional regulator</fullName>
    </submittedName>
</protein>
<keyword evidence="2" id="KW-0238">DNA-binding</keyword>
<dbReference type="InterPro" id="IPR003759">
    <property type="entry name" value="Cbl-bd_cap"/>
</dbReference>
<dbReference type="InterPro" id="IPR009061">
    <property type="entry name" value="DNA-bd_dom_put_sf"/>
</dbReference>
<dbReference type="GO" id="GO:0003700">
    <property type="term" value="F:DNA-binding transcription factor activity"/>
    <property type="evidence" value="ECO:0007669"/>
    <property type="project" value="InterPro"/>
</dbReference>
<dbReference type="OrthoDB" id="9800334at2"/>
<dbReference type="PANTHER" id="PTHR30204">
    <property type="entry name" value="REDOX-CYCLING DRUG-SENSING TRANSCRIPTIONAL ACTIVATOR SOXR"/>
    <property type="match status" value="1"/>
</dbReference>
<dbReference type="AlphaFoldDB" id="A0A7X4YQJ8"/>
<name>A0A7X4YQJ8_9BACL</name>
<dbReference type="PROSITE" id="PS50937">
    <property type="entry name" value="HTH_MERR_2"/>
    <property type="match status" value="1"/>
</dbReference>
<comment type="caution">
    <text evidence="5">The sequence shown here is derived from an EMBL/GenBank/DDBJ whole genome shotgun (WGS) entry which is preliminary data.</text>
</comment>
<dbReference type="SUPFAM" id="SSF46955">
    <property type="entry name" value="Putative DNA-binding domain"/>
    <property type="match status" value="1"/>
</dbReference>
<dbReference type="SUPFAM" id="SSF52242">
    <property type="entry name" value="Cobalamin (vitamin B12)-binding domain"/>
    <property type="match status" value="1"/>
</dbReference>
<dbReference type="Gene3D" id="3.40.50.280">
    <property type="entry name" value="Cobalamin-binding domain"/>
    <property type="match status" value="1"/>
</dbReference>
<keyword evidence="1" id="KW-0805">Transcription regulation</keyword>
<dbReference type="GO" id="GO:0046872">
    <property type="term" value="F:metal ion binding"/>
    <property type="evidence" value="ECO:0007669"/>
    <property type="project" value="InterPro"/>
</dbReference>
<keyword evidence="6" id="KW-1185">Reference proteome</keyword>
<accession>A0A7X4YQJ8</accession>
<dbReference type="RefSeq" id="WP_161699950.1">
    <property type="nucleotide sequence ID" value="NZ_JAAAMU010000008.1"/>
</dbReference>
<dbReference type="PANTHER" id="PTHR30204:SF67">
    <property type="entry name" value="HTH-TYPE TRANSCRIPTIONAL REGULATOR MLRA-RELATED"/>
    <property type="match status" value="1"/>
</dbReference>
<reference evidence="5 6" key="1">
    <citation type="submission" date="2020-01" db="EMBL/GenBank/DDBJ databases">
        <title>Paenibacillus soybeanensis sp. nov. isolated from the nodules of soybean (Glycine max(L.) Merr).</title>
        <authorList>
            <person name="Wang H."/>
        </authorList>
    </citation>
    <scope>NUCLEOTIDE SEQUENCE [LARGE SCALE GENOMIC DNA]</scope>
    <source>
        <strain evidence="5 6">DSM 23054</strain>
    </source>
</reference>
<dbReference type="EMBL" id="JAAAMU010000008">
    <property type="protein sequence ID" value="NBC70717.1"/>
    <property type="molecule type" value="Genomic_DNA"/>
</dbReference>
<dbReference type="CDD" id="cd01104">
    <property type="entry name" value="HTH_MlrA-CarA"/>
    <property type="match status" value="1"/>
</dbReference>
<dbReference type="InterPro" id="IPR047057">
    <property type="entry name" value="MerR_fam"/>
</dbReference>
<dbReference type="Proteomes" id="UP000558113">
    <property type="component" value="Unassembled WGS sequence"/>
</dbReference>
<organism evidence="5 6">
    <name type="scientific">Paenibacillus sacheonensis</name>
    <dbReference type="NCBI Taxonomy" id="742054"/>
    <lineage>
        <taxon>Bacteria</taxon>
        <taxon>Bacillati</taxon>
        <taxon>Bacillota</taxon>
        <taxon>Bacilli</taxon>
        <taxon>Bacillales</taxon>
        <taxon>Paenibacillaceae</taxon>
        <taxon>Paenibacillus</taxon>
    </lineage>
</organism>
<evidence type="ECO:0000313" key="6">
    <source>
        <dbReference type="Proteomes" id="UP000558113"/>
    </source>
</evidence>
<evidence type="ECO:0000256" key="3">
    <source>
        <dbReference type="ARBA" id="ARBA00023163"/>
    </source>
</evidence>
<dbReference type="Pfam" id="PF02607">
    <property type="entry name" value="B12-binding_2"/>
    <property type="match status" value="1"/>
</dbReference>
<dbReference type="GO" id="GO:0031419">
    <property type="term" value="F:cobalamin binding"/>
    <property type="evidence" value="ECO:0007669"/>
    <property type="project" value="InterPro"/>
</dbReference>
<gene>
    <name evidence="5" type="ORF">GT003_17075</name>
</gene>
<dbReference type="InterPro" id="IPR036724">
    <property type="entry name" value="Cobalamin-bd_sf"/>
</dbReference>
<dbReference type="InterPro" id="IPR000551">
    <property type="entry name" value="MerR-type_HTH_dom"/>
</dbReference>
<proteinExistence type="predicted"/>
<evidence type="ECO:0000313" key="5">
    <source>
        <dbReference type="EMBL" id="NBC70717.1"/>
    </source>
</evidence>
<keyword evidence="3" id="KW-0804">Transcription</keyword>
<dbReference type="Gene3D" id="1.10.1660.10">
    <property type="match status" value="1"/>
</dbReference>
<dbReference type="SMART" id="SM00422">
    <property type="entry name" value="HTH_MERR"/>
    <property type="match status" value="1"/>
</dbReference>
<sequence>MYSIKKVAELLGMQVVTIRAWENRYGVIAPRRSEGGHRIYSEEDVLTLRFLKRQLDENGLKISEAVRLLRQSEPAADLVSRSKEEPPNAPAHANTINRLYESLIAYDSAKANEWVDYAFSMCDVDEVFHRILVPVLYRAGAEWEAGVITVAQEHFASQLVMSRISAFFRVFPVDAALPVTLAFCPEGESHHLGLMLFSLFLRQKGSEVIYLGPDTPFGGLLDMMRKKRVSIVAISVTDSDKIGSLGDWIGSSLREAPYMRFVLGGAAFEEHKPITHEHVHYLHANDWELWYRTHIRALIGLYLGPV</sequence>
<dbReference type="InterPro" id="IPR006158">
    <property type="entry name" value="Cobalamin-bd"/>
</dbReference>
<evidence type="ECO:0000256" key="2">
    <source>
        <dbReference type="ARBA" id="ARBA00023125"/>
    </source>
</evidence>
<dbReference type="Pfam" id="PF02310">
    <property type="entry name" value="B12-binding"/>
    <property type="match status" value="1"/>
</dbReference>
<dbReference type="Pfam" id="PF13411">
    <property type="entry name" value="MerR_1"/>
    <property type="match status" value="1"/>
</dbReference>
<evidence type="ECO:0000259" key="4">
    <source>
        <dbReference type="PROSITE" id="PS50937"/>
    </source>
</evidence>
<evidence type="ECO:0000256" key="1">
    <source>
        <dbReference type="ARBA" id="ARBA00023015"/>
    </source>
</evidence>
<dbReference type="InterPro" id="IPR036594">
    <property type="entry name" value="Meth_synthase_dom"/>
</dbReference>
<feature type="domain" description="HTH merR-type" evidence="4">
    <location>
        <begin position="1"/>
        <end position="71"/>
    </location>
</feature>